<evidence type="ECO:0000313" key="1">
    <source>
        <dbReference type="EMBL" id="DAD69793.1"/>
    </source>
</evidence>
<reference evidence="1" key="1">
    <citation type="journal article" date="2021" name="Proc. Natl. Acad. Sci. U.S.A.">
        <title>A Catalog of Tens of Thousands of Viruses from Human Metagenomes Reveals Hidden Associations with Chronic Diseases.</title>
        <authorList>
            <person name="Tisza M.J."/>
            <person name="Buck C.B."/>
        </authorList>
    </citation>
    <scope>NUCLEOTIDE SEQUENCE</scope>
    <source>
        <strain evidence="1">CtfYP22</strain>
    </source>
</reference>
<proteinExistence type="predicted"/>
<sequence>MKRIDRHEVIGAIQRHLQLRKEERRLPLIVLKEQLSSVVGYDFDTLRPILLDLYQEGLLISGRTLDSTYFTLPEYV</sequence>
<name>A0A8S5LIS6_9CAUD</name>
<dbReference type="EMBL" id="BK015856">
    <property type="protein sequence ID" value="DAD69793.1"/>
    <property type="molecule type" value="Genomic_DNA"/>
</dbReference>
<accession>A0A8S5LIS6</accession>
<organism evidence="1">
    <name type="scientific">Siphoviridae sp. ctfYP22</name>
    <dbReference type="NCBI Taxonomy" id="2827584"/>
    <lineage>
        <taxon>Viruses</taxon>
        <taxon>Duplodnaviria</taxon>
        <taxon>Heunggongvirae</taxon>
        <taxon>Uroviricota</taxon>
        <taxon>Caudoviricetes</taxon>
    </lineage>
</organism>
<protein>
    <submittedName>
        <fullName evidence="1">Dissimilatory sulfite reductase D</fullName>
    </submittedName>
</protein>